<dbReference type="RefSeq" id="WP_090599113.1">
    <property type="nucleotide sequence ID" value="NZ_CTEE01000001.1"/>
</dbReference>
<dbReference type="EMBL" id="CTEE01000001">
    <property type="protein sequence ID" value="CQD04641.1"/>
    <property type="molecule type" value="Genomic_DNA"/>
</dbReference>
<name>A0A0E4GV33_MYCLN</name>
<dbReference type="InterPro" id="IPR036388">
    <property type="entry name" value="WH-like_DNA-bd_sf"/>
</dbReference>
<accession>A0A0E4GV33</accession>
<evidence type="ECO:0000313" key="5">
    <source>
        <dbReference type="EMBL" id="CQD04641.1"/>
    </source>
</evidence>
<evidence type="ECO:0000313" key="6">
    <source>
        <dbReference type="Proteomes" id="UP000199251"/>
    </source>
</evidence>
<dbReference type="InterPro" id="IPR011991">
    <property type="entry name" value="ArsR-like_HTH"/>
</dbReference>
<dbReference type="Pfam" id="PF01638">
    <property type="entry name" value="HxlR"/>
    <property type="match status" value="1"/>
</dbReference>
<sequence length="121" mass="13459">MTRVPGSKGWLPYCPYYAVAGDILSQRWAALILRVLVAGPARFGEISSAIPSMTDRLLSQRLKDLEAAGLVERTLGDGRPARIHYQLTEKGVELGAVLLELNRWALKWVNPEDVEWPTSVD</sequence>
<dbReference type="PANTHER" id="PTHR33204:SF37">
    <property type="entry name" value="HTH-TYPE TRANSCRIPTIONAL REGULATOR YODB"/>
    <property type="match status" value="1"/>
</dbReference>
<dbReference type="Proteomes" id="UP000199251">
    <property type="component" value="Unassembled WGS sequence"/>
</dbReference>
<dbReference type="SMART" id="SM00418">
    <property type="entry name" value="HTH_ARSR"/>
    <property type="match status" value="1"/>
</dbReference>
<evidence type="ECO:0000256" key="1">
    <source>
        <dbReference type="ARBA" id="ARBA00023015"/>
    </source>
</evidence>
<dbReference type="InterPro" id="IPR036390">
    <property type="entry name" value="WH_DNA-bd_sf"/>
</dbReference>
<dbReference type="AlphaFoldDB" id="A0A0E4GV33"/>
<dbReference type="GO" id="GO:0003677">
    <property type="term" value="F:DNA binding"/>
    <property type="evidence" value="ECO:0007669"/>
    <property type="project" value="UniProtKB-KW"/>
</dbReference>
<keyword evidence="2" id="KW-0238">DNA-binding</keyword>
<evidence type="ECO:0000256" key="2">
    <source>
        <dbReference type="ARBA" id="ARBA00023125"/>
    </source>
</evidence>
<keyword evidence="3" id="KW-0804">Transcription</keyword>
<dbReference type="OrthoDB" id="370168at2"/>
<gene>
    <name evidence="5" type="ORF">BN1232_00730</name>
</gene>
<dbReference type="CDD" id="cd00090">
    <property type="entry name" value="HTH_ARSR"/>
    <property type="match status" value="1"/>
</dbReference>
<dbReference type="Gene3D" id="1.10.10.10">
    <property type="entry name" value="Winged helix-like DNA-binding domain superfamily/Winged helix DNA-binding domain"/>
    <property type="match status" value="1"/>
</dbReference>
<proteinExistence type="predicted"/>
<organism evidence="5 6">
    <name type="scientific">Mycobacterium lentiflavum</name>
    <dbReference type="NCBI Taxonomy" id="141349"/>
    <lineage>
        <taxon>Bacteria</taxon>
        <taxon>Bacillati</taxon>
        <taxon>Actinomycetota</taxon>
        <taxon>Actinomycetes</taxon>
        <taxon>Mycobacteriales</taxon>
        <taxon>Mycobacteriaceae</taxon>
        <taxon>Mycobacterium</taxon>
        <taxon>Mycobacterium simiae complex</taxon>
    </lineage>
</organism>
<feature type="domain" description="HTH hxlR-type" evidence="4">
    <location>
        <begin position="14"/>
        <end position="113"/>
    </location>
</feature>
<dbReference type="STRING" id="141349.BN1232_00730"/>
<reference evidence="5 6" key="1">
    <citation type="submission" date="2015-03" db="EMBL/GenBank/DDBJ databases">
        <authorList>
            <person name="Urmite Genomes"/>
        </authorList>
    </citation>
    <scope>NUCLEOTIDE SEQUENCE [LARGE SCALE GENOMIC DNA]</scope>
    <source>
        <strain evidence="5 6">CSUR P1491</strain>
    </source>
</reference>
<dbReference type="SUPFAM" id="SSF46785">
    <property type="entry name" value="Winged helix' DNA-binding domain"/>
    <property type="match status" value="1"/>
</dbReference>
<dbReference type="PANTHER" id="PTHR33204">
    <property type="entry name" value="TRANSCRIPTIONAL REGULATOR, MARR FAMILY"/>
    <property type="match status" value="1"/>
</dbReference>
<evidence type="ECO:0000259" key="4">
    <source>
        <dbReference type="PROSITE" id="PS51118"/>
    </source>
</evidence>
<protein>
    <submittedName>
        <fullName evidence="5">Transcriptional regulator</fullName>
    </submittedName>
</protein>
<evidence type="ECO:0000256" key="3">
    <source>
        <dbReference type="ARBA" id="ARBA00023163"/>
    </source>
</evidence>
<dbReference type="InterPro" id="IPR001845">
    <property type="entry name" value="HTH_ArsR_DNA-bd_dom"/>
</dbReference>
<dbReference type="PROSITE" id="PS51118">
    <property type="entry name" value="HTH_HXLR"/>
    <property type="match status" value="1"/>
</dbReference>
<keyword evidence="1" id="KW-0805">Transcription regulation</keyword>
<dbReference type="GO" id="GO:0003700">
    <property type="term" value="F:DNA-binding transcription factor activity"/>
    <property type="evidence" value="ECO:0007669"/>
    <property type="project" value="InterPro"/>
</dbReference>
<dbReference type="InterPro" id="IPR002577">
    <property type="entry name" value="HTH_HxlR"/>
</dbReference>